<dbReference type="OrthoDB" id="9785707at2"/>
<reference evidence="3" key="1">
    <citation type="journal article" date="2014" name="Genome Announc.">
        <title>Draft Genome Sequence of Lactobacillus oryzae Strain SG293T.</title>
        <authorList>
            <person name="Tanizawa Y."/>
            <person name="Fujisawa T."/>
            <person name="Mochizuki T."/>
            <person name="Kaminuma E."/>
            <person name="Nakamura Y."/>
            <person name="Tohno M."/>
        </authorList>
    </citation>
    <scope>NUCLEOTIDE SEQUENCE [LARGE SCALE GENOMIC DNA]</scope>
    <source>
        <strain evidence="3">SG293</strain>
    </source>
</reference>
<feature type="domain" description="Smf/DprA SLOG" evidence="2">
    <location>
        <begin position="80"/>
        <end position="289"/>
    </location>
</feature>
<comment type="caution">
    <text evidence="3">The sequence shown here is derived from an EMBL/GenBank/DDBJ whole genome shotgun (WGS) entry which is preliminary data.</text>
</comment>
<dbReference type="InterPro" id="IPR057666">
    <property type="entry name" value="DrpA_SLOG"/>
</dbReference>
<dbReference type="eggNOG" id="COG0758">
    <property type="taxonomic scope" value="Bacteria"/>
</dbReference>
<proteinExistence type="inferred from homology"/>
<dbReference type="STRING" id="1291743.LOSG293_120010"/>
<dbReference type="SUPFAM" id="SSF102405">
    <property type="entry name" value="MCP/YpsA-like"/>
    <property type="match status" value="1"/>
</dbReference>
<dbReference type="PANTHER" id="PTHR43022">
    <property type="entry name" value="PROTEIN SMF"/>
    <property type="match status" value="1"/>
</dbReference>
<dbReference type="PANTHER" id="PTHR43022:SF1">
    <property type="entry name" value="PROTEIN SMF"/>
    <property type="match status" value="1"/>
</dbReference>
<keyword evidence="4" id="KW-1185">Reference proteome</keyword>
<comment type="similarity">
    <text evidence="1">Belongs to the DprA/Smf family.</text>
</comment>
<dbReference type="Pfam" id="PF02481">
    <property type="entry name" value="DNA_processg_A"/>
    <property type="match status" value="1"/>
</dbReference>
<dbReference type="NCBIfam" id="TIGR00732">
    <property type="entry name" value="dprA"/>
    <property type="match status" value="1"/>
</dbReference>
<dbReference type="GO" id="GO:0009294">
    <property type="term" value="P:DNA-mediated transformation"/>
    <property type="evidence" value="ECO:0007669"/>
    <property type="project" value="InterPro"/>
</dbReference>
<dbReference type="AlphaFoldDB" id="A0A081BI96"/>
<dbReference type="RefSeq" id="WP_034527450.1">
    <property type="nucleotide sequence ID" value="NZ_BBJM01000012.1"/>
</dbReference>
<gene>
    <name evidence="3" type="ORF">LOSG293_120010</name>
</gene>
<organism evidence="3 4">
    <name type="scientific">Secundilactobacillus oryzae JCM 18671</name>
    <dbReference type="NCBI Taxonomy" id="1291743"/>
    <lineage>
        <taxon>Bacteria</taxon>
        <taxon>Bacillati</taxon>
        <taxon>Bacillota</taxon>
        <taxon>Bacilli</taxon>
        <taxon>Lactobacillales</taxon>
        <taxon>Lactobacillaceae</taxon>
        <taxon>Secundilactobacillus</taxon>
    </lineage>
</organism>
<sequence>MEIKNFLLLLRLSEGIGIHGENLIYQWLVENEVPETIEPNLEQLCRIARLRSDHAKRFRESFNAQRQKLHLQKFPMQMKWLTILDAEYPDQLREIYLPPIVLFYSGNLELLTSSHLLGVVGARKASGYSIRVLKDLVRPAVQTGLTVVSGLAEGVDRLSHLCAISAKQPTIGVIGTGLDVFYPKTNVALQNEMSRYHLVLSEYGPGARAERHHFPERNRIIAGLVQTLIVTEAKHQSGSLITANLALQENRNVLAVPGNIDQPLSAGCNELISAGAKPVLTPQDILEEFTI</sequence>
<dbReference type="Proteomes" id="UP000028700">
    <property type="component" value="Unassembled WGS sequence"/>
</dbReference>
<evidence type="ECO:0000259" key="2">
    <source>
        <dbReference type="Pfam" id="PF02481"/>
    </source>
</evidence>
<dbReference type="EMBL" id="BBJM01000012">
    <property type="protein sequence ID" value="GAK47764.1"/>
    <property type="molecule type" value="Genomic_DNA"/>
</dbReference>
<evidence type="ECO:0000313" key="4">
    <source>
        <dbReference type="Proteomes" id="UP000028700"/>
    </source>
</evidence>
<dbReference type="Gene3D" id="3.40.50.450">
    <property type="match status" value="1"/>
</dbReference>
<dbReference type="InterPro" id="IPR003488">
    <property type="entry name" value="DprA"/>
</dbReference>
<accession>A0A081BI96</accession>
<evidence type="ECO:0000256" key="1">
    <source>
        <dbReference type="ARBA" id="ARBA00006525"/>
    </source>
</evidence>
<name>A0A081BI96_9LACO</name>
<evidence type="ECO:0000313" key="3">
    <source>
        <dbReference type="EMBL" id="GAK47764.1"/>
    </source>
</evidence>
<protein>
    <submittedName>
        <fullName evidence="3">DNA processing protein</fullName>
    </submittedName>
</protein>